<name>Q2KH96_PYRO7</name>
<gene>
    <name evidence="1" type="ORF">MGCH7_ch7g89</name>
</gene>
<dbReference type="EMBL" id="CM000230">
    <property type="protein sequence ID" value="EAQ70682.1"/>
    <property type="molecule type" value="Genomic_DNA"/>
</dbReference>
<dbReference type="AlphaFoldDB" id="Q2KH96"/>
<reference evidence="1" key="1">
    <citation type="submission" date="2005-01" db="EMBL/GenBank/DDBJ databases">
        <title>The sequence of Magnaporthe grisea chromosome 7.</title>
        <authorList>
            <person name="Thon M.R."/>
            <person name="Pan H."/>
            <person name="Diener A."/>
            <person name="Papalas J."/>
            <person name="Taro A."/>
            <person name="Mitchell T."/>
            <person name="Dean R.A."/>
        </authorList>
    </citation>
    <scope>NUCLEOTIDE SEQUENCE</scope>
    <source>
        <strain evidence="1">70-15</strain>
    </source>
</reference>
<organism evidence="1">
    <name type="scientific">Pyricularia oryzae (strain 70-15 / ATCC MYA-4617 / FGSC 8958)</name>
    <name type="common">Rice blast fungus</name>
    <name type="synonym">Magnaporthe oryzae</name>
    <dbReference type="NCBI Taxonomy" id="242507"/>
    <lineage>
        <taxon>Eukaryota</taxon>
        <taxon>Fungi</taxon>
        <taxon>Dikarya</taxon>
        <taxon>Ascomycota</taxon>
        <taxon>Pezizomycotina</taxon>
        <taxon>Sordariomycetes</taxon>
        <taxon>Sordariomycetidae</taxon>
        <taxon>Magnaporthales</taxon>
        <taxon>Pyriculariaceae</taxon>
        <taxon>Pyricularia</taxon>
    </lineage>
</organism>
<proteinExistence type="predicted"/>
<accession>Q2KH96</accession>
<protein>
    <submittedName>
        <fullName evidence="1">Uncharacterized protein</fullName>
    </submittedName>
</protein>
<sequence>MHGPGTCVRRSQLLLPIPMLPSCGSMENRCQLILLCLKPRDLLNRSGMLTDLRFGVGRAVLLGTQLLKGVTNEETNGGYFTSLADAEGLERGLDTPRLGSWWPAMRPLCYSLEEVKESIAELPQGLFDFLPKALRTDDLSVGQYLAKLACVGVGLENHSMVDKTSEDVRQTIDSLAPYPRLLRGIWEALGIKTGEEKDVQSRKQRKGSLTTLLEDYQTAVLHVIDQSGGHLRSFRQGSQAVQGAVQLISIHLWLPFLPSRFWQLQAPGCQHPVSSSKRALRVHMTDNHVDSSQPRCKIRRSVQKVACYHCGKSVRA</sequence>
<evidence type="ECO:0000313" key="1">
    <source>
        <dbReference type="EMBL" id="EAQ70682.1"/>
    </source>
</evidence>